<proteinExistence type="predicted"/>
<sequence length="181" mass="19916">MTAPNPAVGAQPGWRGTDPDGGTWVRLTRRSGHPWLEITATGGLHFRTQEEAEAAGLVRLIPAVGYHYDERGEDVVPDVEGGAAPLDPGNPERFRQAAESAREMAKSPHLDTATWEHIAATFESQADRLDREHAEAEQDASDRAEADNYAKESSTTEEFWARHNAYLDGIRAERARQEAGQ</sequence>
<feature type="region of interest" description="Disordered" evidence="1">
    <location>
        <begin position="79"/>
        <end position="110"/>
    </location>
</feature>
<dbReference type="OrthoDB" id="4774276at2"/>
<reference evidence="2 3" key="1">
    <citation type="submission" date="2019-06" db="EMBL/GenBank/DDBJ databases">
        <title>Tsukamurella conjunctivitidis sp. nov., Tsukamurella assacharolytica sp. nov. and Tsukamurella sputae sp. nov. isolated from patients with conjunctivitis, bacteraemia (lymphoma) and respiratory infection (sputum) in Hong Kong.</title>
        <authorList>
            <person name="Teng J.L.L."/>
            <person name="Lee H.H."/>
            <person name="Fong J.Y.H."/>
            <person name="Fok K.M.N."/>
            <person name="Lau S.K.P."/>
            <person name="Woo P.C.Y."/>
        </authorList>
    </citation>
    <scope>NUCLEOTIDE SEQUENCE [LARGE SCALE GENOMIC DNA]</scope>
    <source>
        <strain evidence="2 3">HKU72</strain>
    </source>
</reference>
<dbReference type="RefSeq" id="WP_146489253.1">
    <property type="nucleotide sequence ID" value="NZ_VIGX01000026.1"/>
</dbReference>
<keyword evidence="3" id="KW-1185">Reference proteome</keyword>
<feature type="region of interest" description="Disordered" evidence="1">
    <location>
        <begin position="127"/>
        <end position="158"/>
    </location>
</feature>
<dbReference type="EMBL" id="VIGX01000026">
    <property type="protein sequence ID" value="TWS25578.1"/>
    <property type="molecule type" value="Genomic_DNA"/>
</dbReference>
<evidence type="ECO:0000313" key="3">
    <source>
        <dbReference type="Proteomes" id="UP000319375"/>
    </source>
</evidence>
<gene>
    <name evidence="2" type="ORF">FK530_22940</name>
</gene>
<feature type="compositionally biased region" description="Basic and acidic residues" evidence="1">
    <location>
        <begin position="90"/>
        <end position="109"/>
    </location>
</feature>
<feature type="compositionally biased region" description="Basic and acidic residues" evidence="1">
    <location>
        <begin position="127"/>
        <end position="150"/>
    </location>
</feature>
<dbReference type="AlphaFoldDB" id="A0A5C5RSR1"/>
<evidence type="ECO:0000313" key="2">
    <source>
        <dbReference type="EMBL" id="TWS25578.1"/>
    </source>
</evidence>
<name>A0A5C5RSR1_9ACTN</name>
<evidence type="ECO:0000256" key="1">
    <source>
        <dbReference type="SAM" id="MobiDB-lite"/>
    </source>
</evidence>
<feature type="region of interest" description="Disordered" evidence="1">
    <location>
        <begin position="1"/>
        <end position="22"/>
    </location>
</feature>
<protein>
    <submittedName>
        <fullName evidence="2">Uncharacterized protein</fullName>
    </submittedName>
</protein>
<organism evidence="2 3">
    <name type="scientific">Tsukamurella conjunctivitidis</name>
    <dbReference type="NCBI Taxonomy" id="2592068"/>
    <lineage>
        <taxon>Bacteria</taxon>
        <taxon>Bacillati</taxon>
        <taxon>Actinomycetota</taxon>
        <taxon>Actinomycetes</taxon>
        <taxon>Mycobacteriales</taxon>
        <taxon>Tsukamurellaceae</taxon>
        <taxon>Tsukamurella</taxon>
    </lineage>
</organism>
<accession>A0A5C5RSR1</accession>
<comment type="caution">
    <text evidence="2">The sequence shown here is derived from an EMBL/GenBank/DDBJ whole genome shotgun (WGS) entry which is preliminary data.</text>
</comment>
<dbReference type="Proteomes" id="UP000319375">
    <property type="component" value="Unassembled WGS sequence"/>
</dbReference>